<evidence type="ECO:0000313" key="3">
    <source>
        <dbReference type="Proteomes" id="UP001165667"/>
    </source>
</evidence>
<feature type="compositionally biased region" description="Basic and acidic residues" evidence="1">
    <location>
        <begin position="1"/>
        <end position="19"/>
    </location>
</feature>
<name>A0AA42CIB3_9HYPH</name>
<comment type="caution">
    <text evidence="2">The sequence shown here is derived from an EMBL/GenBank/DDBJ whole genome shotgun (WGS) entry which is preliminary data.</text>
</comment>
<reference evidence="2" key="1">
    <citation type="submission" date="2022-05" db="EMBL/GenBank/DDBJ databases">
        <authorList>
            <person name="Pankratov T."/>
        </authorList>
    </citation>
    <scope>NUCLEOTIDE SEQUENCE</scope>
    <source>
        <strain evidence="2">BP6-180914</strain>
    </source>
</reference>
<dbReference type="RefSeq" id="WP_282584522.1">
    <property type="nucleotide sequence ID" value="NZ_JAMOIM010000004.1"/>
</dbReference>
<keyword evidence="3" id="KW-1185">Reference proteome</keyword>
<accession>A0AA42CIB3</accession>
<protein>
    <submittedName>
        <fullName evidence="2">Uncharacterized protein</fullName>
    </submittedName>
</protein>
<organism evidence="2 3">
    <name type="scientific">Lichenifustis flavocetrariae</name>
    <dbReference type="NCBI Taxonomy" id="2949735"/>
    <lineage>
        <taxon>Bacteria</taxon>
        <taxon>Pseudomonadati</taxon>
        <taxon>Pseudomonadota</taxon>
        <taxon>Alphaproteobacteria</taxon>
        <taxon>Hyphomicrobiales</taxon>
        <taxon>Lichenihabitantaceae</taxon>
        <taxon>Lichenifustis</taxon>
    </lineage>
</organism>
<dbReference type="Proteomes" id="UP001165667">
    <property type="component" value="Unassembled WGS sequence"/>
</dbReference>
<feature type="region of interest" description="Disordered" evidence="1">
    <location>
        <begin position="1"/>
        <end position="30"/>
    </location>
</feature>
<gene>
    <name evidence="2" type="ORF">M8523_09095</name>
</gene>
<proteinExistence type="predicted"/>
<evidence type="ECO:0000313" key="2">
    <source>
        <dbReference type="EMBL" id="MCW6508179.1"/>
    </source>
</evidence>
<feature type="compositionally biased region" description="Low complexity" evidence="1">
    <location>
        <begin position="20"/>
        <end position="30"/>
    </location>
</feature>
<evidence type="ECO:0000256" key="1">
    <source>
        <dbReference type="SAM" id="MobiDB-lite"/>
    </source>
</evidence>
<dbReference type="AlphaFoldDB" id="A0AA42CIB3"/>
<sequence length="339" mass="37434">MSRDHPDLEYVAFERDDPAPAKGPAAPAKGGALLRRLPTPVWQTRQKDLPLLSSPPELSKTWSMRFTGRASREMESFAFATTGHATLKYVAVVVPKGVRPSAWLIYFRHTAQAKDFSGNLLELGAGDYIEGRMQVAKQIAISEKNVGAILPIAMGSCGEFAGNQAFVTKCLEEIELSLYGTHFKPMLLAASNSDGLFQLDKFLQNCPTLRTRLKGIYDFDGTHHVKSGGISLVVPGARTFRYEGRLSPTPETVPGRDWPSDEIFLTRRMSANPAMVPLALSRWRQHSAFGSIRPGENPLSTHKKGDPLNEAHTMVDFNWLHHHIPTCMLHHGLVSTPGL</sequence>
<dbReference type="EMBL" id="JAMOIM010000004">
    <property type="protein sequence ID" value="MCW6508179.1"/>
    <property type="molecule type" value="Genomic_DNA"/>
</dbReference>